<dbReference type="InterPro" id="IPR029028">
    <property type="entry name" value="Alpha/beta_knot_MTases"/>
</dbReference>
<dbReference type="GO" id="GO:0141102">
    <property type="term" value="F:tRNA (5-carboxymethylaminomethyluridine(34)-2'-O)-methyltransferase activity"/>
    <property type="evidence" value="ECO:0007669"/>
    <property type="project" value="RHEA"/>
</dbReference>
<dbReference type="Pfam" id="PF00588">
    <property type="entry name" value="SpoU_methylase"/>
    <property type="match status" value="1"/>
</dbReference>
<comment type="catalytic activity">
    <reaction evidence="6">
        <text>5-carboxymethylaminomethyluridine(34) in tRNA(Leu) + S-adenosyl-L-methionine = 5-carboxymethylaminomethyl-2'-O-methyluridine(34) in tRNA(Leu) + S-adenosyl-L-homocysteine + H(+)</text>
        <dbReference type="Rhea" id="RHEA:43088"/>
        <dbReference type="Rhea" id="RHEA-COMP:10333"/>
        <dbReference type="Rhea" id="RHEA-COMP:10334"/>
        <dbReference type="ChEBI" id="CHEBI:15378"/>
        <dbReference type="ChEBI" id="CHEBI:57856"/>
        <dbReference type="ChEBI" id="CHEBI:59789"/>
        <dbReference type="ChEBI" id="CHEBI:74508"/>
        <dbReference type="ChEBI" id="CHEBI:74511"/>
        <dbReference type="EC" id="2.1.1.207"/>
    </reaction>
</comment>
<protein>
    <recommendedName>
        <fullName evidence="6">Putative tRNA (cytidine(34)-2'-O)-methyltransferase</fullName>
        <ecNumber evidence="6">2.1.1.207</ecNumber>
    </recommendedName>
    <alternativeName>
        <fullName evidence="6">tRNA (cytidine/uridine-2'-O-)-methyltransferase</fullName>
    </alternativeName>
</protein>
<dbReference type="InterPro" id="IPR001537">
    <property type="entry name" value="SpoU_MeTrfase"/>
</dbReference>
<feature type="domain" description="tRNA/rRNA methyltransferase SpoU type" evidence="8">
    <location>
        <begin position="4"/>
        <end position="143"/>
    </location>
</feature>
<evidence type="ECO:0000256" key="3">
    <source>
        <dbReference type="ARBA" id="ARBA00022679"/>
    </source>
</evidence>
<accession>A0A4Q1RJP7</accession>
<dbReference type="AlphaFoldDB" id="A0A4Q1RJP7"/>
<dbReference type="RefSeq" id="WP_022398547.1">
    <property type="nucleotide sequence ID" value="NZ_DAWBJR010000046.1"/>
</dbReference>
<dbReference type="GO" id="GO:0002130">
    <property type="term" value="P:wobble position ribose methylation"/>
    <property type="evidence" value="ECO:0007669"/>
    <property type="project" value="TreeGrafter"/>
</dbReference>
<evidence type="ECO:0000256" key="7">
    <source>
        <dbReference type="PIRSR" id="PIRSR029256-1"/>
    </source>
</evidence>
<dbReference type="GO" id="GO:0005737">
    <property type="term" value="C:cytoplasm"/>
    <property type="evidence" value="ECO:0007669"/>
    <property type="project" value="UniProtKB-SubCell"/>
</dbReference>
<keyword evidence="5 6" id="KW-0819">tRNA processing</keyword>
<dbReference type="EC" id="2.1.1.207" evidence="6"/>
<organism evidence="9 10">
    <name type="scientific">Blautia faecicola</name>
    <dbReference type="NCBI Taxonomy" id="2509240"/>
    <lineage>
        <taxon>Bacteria</taxon>
        <taxon>Bacillati</taxon>
        <taxon>Bacillota</taxon>
        <taxon>Clostridia</taxon>
        <taxon>Lachnospirales</taxon>
        <taxon>Lachnospiraceae</taxon>
        <taxon>Blautia</taxon>
    </lineage>
</organism>
<evidence type="ECO:0000259" key="8">
    <source>
        <dbReference type="Pfam" id="PF00588"/>
    </source>
</evidence>
<keyword evidence="3 6" id="KW-0808">Transferase</keyword>
<dbReference type="Gene3D" id="3.40.1280.10">
    <property type="match status" value="1"/>
</dbReference>
<dbReference type="InterPro" id="IPR029026">
    <property type="entry name" value="tRNA_m1G_MTases_N"/>
</dbReference>
<feature type="binding site" evidence="6 7">
    <location>
        <position position="123"/>
    </location>
    <ligand>
        <name>S-adenosyl-L-methionine</name>
        <dbReference type="ChEBI" id="CHEBI:59789"/>
    </ligand>
</feature>
<dbReference type="GO" id="GO:0003723">
    <property type="term" value="F:RNA binding"/>
    <property type="evidence" value="ECO:0007669"/>
    <property type="project" value="InterPro"/>
</dbReference>
<evidence type="ECO:0000256" key="1">
    <source>
        <dbReference type="ARBA" id="ARBA00022490"/>
    </source>
</evidence>
<comment type="caution">
    <text evidence="9">The sequence shown here is derived from an EMBL/GenBank/DDBJ whole genome shotgun (WGS) entry which is preliminary data.</text>
</comment>
<dbReference type="PANTHER" id="PTHR42971">
    <property type="entry name" value="TRNA (CYTIDINE(34)-2'-O)-METHYLTRANSFERASE"/>
    <property type="match status" value="1"/>
</dbReference>
<feature type="binding site" evidence="6 7">
    <location>
        <position position="102"/>
    </location>
    <ligand>
        <name>S-adenosyl-L-methionine</name>
        <dbReference type="ChEBI" id="CHEBI:59789"/>
    </ligand>
</feature>
<dbReference type="FunFam" id="3.40.1280.10:FF:000002">
    <property type="entry name" value="Peptidylprolyl isomerase"/>
    <property type="match status" value="1"/>
</dbReference>
<dbReference type="GO" id="GO:0042802">
    <property type="term" value="F:identical protein binding"/>
    <property type="evidence" value="ECO:0007669"/>
    <property type="project" value="UniProtKB-ARBA"/>
</dbReference>
<proteinExistence type="inferred from homology"/>
<evidence type="ECO:0000256" key="4">
    <source>
        <dbReference type="ARBA" id="ARBA00022691"/>
    </source>
</evidence>
<evidence type="ECO:0000256" key="2">
    <source>
        <dbReference type="ARBA" id="ARBA00022603"/>
    </source>
</evidence>
<evidence type="ECO:0000313" key="10">
    <source>
        <dbReference type="Proteomes" id="UP000290106"/>
    </source>
</evidence>
<dbReference type="InterPro" id="IPR016914">
    <property type="entry name" value="TrmL"/>
</dbReference>
<keyword evidence="1 6" id="KW-0963">Cytoplasm</keyword>
<dbReference type="NCBIfam" id="TIGR00185">
    <property type="entry name" value="tRNA_yibK_trmL"/>
    <property type="match status" value="1"/>
</dbReference>
<comment type="subcellular location">
    <subcellularLocation>
        <location evidence="6">Cytoplasm</location>
    </subcellularLocation>
</comment>
<dbReference type="HAMAP" id="MF_01885">
    <property type="entry name" value="tRNA_methyltr_TrmL"/>
    <property type="match status" value="1"/>
</dbReference>
<name>A0A4Q1RJP7_9FIRM</name>
<comment type="caution">
    <text evidence="6">Lacks conserved residue(s) required for the propagation of feature annotation.</text>
</comment>
<evidence type="ECO:0000256" key="6">
    <source>
        <dbReference type="HAMAP-Rule" id="MF_01885"/>
    </source>
</evidence>
<dbReference type="SUPFAM" id="SSF75217">
    <property type="entry name" value="alpha/beta knot"/>
    <property type="match status" value="1"/>
</dbReference>
<dbReference type="EMBL" id="SDKC01000001">
    <property type="protein sequence ID" value="RXS76011.1"/>
    <property type="molecule type" value="Genomic_DNA"/>
</dbReference>
<dbReference type="CDD" id="cd18094">
    <property type="entry name" value="SpoU-like_TrmL"/>
    <property type="match status" value="1"/>
</dbReference>
<evidence type="ECO:0000256" key="5">
    <source>
        <dbReference type="ARBA" id="ARBA00022694"/>
    </source>
</evidence>
<comment type="similarity">
    <text evidence="6">Belongs to the class IV-like SAM-binding methyltransferase superfamily. RNA methyltransferase TrmH family. TrmL subfamily.</text>
</comment>
<comment type="function">
    <text evidence="6">Could methylate the ribose at the nucleotide 34 wobble position in tRNA.</text>
</comment>
<dbReference type="GO" id="GO:0141098">
    <property type="term" value="F:tRNA (cytidine(34)-2'-O)-methyltransferase activity"/>
    <property type="evidence" value="ECO:0007669"/>
    <property type="project" value="RHEA"/>
</dbReference>
<dbReference type="Proteomes" id="UP000290106">
    <property type="component" value="Unassembled WGS sequence"/>
</dbReference>
<gene>
    <name evidence="9" type="primary">trmL</name>
    <name evidence="9" type="ORF">ETP43_12890</name>
</gene>
<dbReference type="PIRSF" id="PIRSF029256">
    <property type="entry name" value="SpoU_TrmH_prd"/>
    <property type="match status" value="1"/>
</dbReference>
<reference evidence="9 10" key="1">
    <citation type="submission" date="2019-01" db="EMBL/GenBank/DDBJ databases">
        <title>Blautia sp. nov. KGMB01111 isolated human feces.</title>
        <authorList>
            <person name="Park J.-E."/>
            <person name="Kim J.-S."/>
            <person name="Park S.-H."/>
        </authorList>
    </citation>
    <scope>NUCLEOTIDE SEQUENCE [LARGE SCALE GENOMIC DNA]</scope>
    <source>
        <strain evidence="9 10">KGMB01111</strain>
    </source>
</reference>
<keyword evidence="10" id="KW-1185">Reference proteome</keyword>
<dbReference type="PANTHER" id="PTHR42971:SF1">
    <property type="entry name" value="TRNA (CYTIDINE(34)-2'-O)-METHYLTRANSFERASE"/>
    <property type="match status" value="1"/>
</dbReference>
<comment type="catalytic activity">
    <reaction evidence="6">
        <text>cytidine(34) in tRNA + S-adenosyl-L-methionine = 2'-O-methylcytidine(34) in tRNA + S-adenosyl-L-homocysteine + H(+)</text>
        <dbReference type="Rhea" id="RHEA:43084"/>
        <dbReference type="Rhea" id="RHEA-COMP:10331"/>
        <dbReference type="Rhea" id="RHEA-COMP:10332"/>
        <dbReference type="ChEBI" id="CHEBI:15378"/>
        <dbReference type="ChEBI" id="CHEBI:57856"/>
        <dbReference type="ChEBI" id="CHEBI:59789"/>
        <dbReference type="ChEBI" id="CHEBI:74495"/>
        <dbReference type="ChEBI" id="CHEBI:82748"/>
        <dbReference type="EC" id="2.1.1.207"/>
    </reaction>
</comment>
<keyword evidence="4 6" id="KW-0949">S-adenosyl-L-methionine</keyword>
<dbReference type="OrthoDB" id="9789043at2"/>
<evidence type="ECO:0000313" key="9">
    <source>
        <dbReference type="EMBL" id="RXS76011.1"/>
    </source>
</evidence>
<sequence length="166" mass="19095">MAKLNIVLYEPEIPSNTGNIGRTCVATGTRLHLIEPLGFRLNEKSIKRAGMDYWDDLDVTRYIDYQDFLEKNPGAKIYMASTKAPQTYTEVQYEEDAYIMFGKESGGIPEEILLENQETAIRIPMMNDIRSLNLSNSVAIVLYEALRQHNFDHMQLGGHLTKYEWK</sequence>
<keyword evidence="2 6" id="KW-0489">Methyltransferase</keyword>
<feature type="binding site" evidence="6 7">
    <location>
        <position position="131"/>
    </location>
    <ligand>
        <name>S-adenosyl-L-methionine</name>
        <dbReference type="ChEBI" id="CHEBI:59789"/>
    </ligand>
</feature>